<dbReference type="Gene3D" id="2.130.10.10">
    <property type="entry name" value="YVTN repeat-like/Quinoprotein amine dehydrogenase"/>
    <property type="match status" value="1"/>
</dbReference>
<reference evidence="12" key="1">
    <citation type="journal article" date="2020" name="Stud. Mycol.">
        <title>101 Dothideomycetes genomes: a test case for predicting lifestyles and emergence of pathogens.</title>
        <authorList>
            <person name="Haridas S."/>
            <person name="Albert R."/>
            <person name="Binder M."/>
            <person name="Bloem J."/>
            <person name="Labutti K."/>
            <person name="Salamov A."/>
            <person name="Andreopoulos B."/>
            <person name="Baker S."/>
            <person name="Barry K."/>
            <person name="Bills G."/>
            <person name="Bluhm B."/>
            <person name="Cannon C."/>
            <person name="Castanera R."/>
            <person name="Culley D."/>
            <person name="Daum C."/>
            <person name="Ezra D."/>
            <person name="Gonzalez J."/>
            <person name="Henrissat B."/>
            <person name="Kuo A."/>
            <person name="Liang C."/>
            <person name="Lipzen A."/>
            <person name="Lutzoni F."/>
            <person name="Magnuson J."/>
            <person name="Mondo S."/>
            <person name="Nolan M."/>
            <person name="Ohm R."/>
            <person name="Pangilinan J."/>
            <person name="Park H.-J."/>
            <person name="Ramirez L."/>
            <person name="Alfaro M."/>
            <person name="Sun H."/>
            <person name="Tritt A."/>
            <person name="Yoshinaga Y."/>
            <person name="Zwiers L.-H."/>
            <person name="Turgeon B."/>
            <person name="Goodwin S."/>
            <person name="Spatafora J."/>
            <person name="Crous P."/>
            <person name="Grigoriev I."/>
        </authorList>
    </citation>
    <scope>NUCLEOTIDE SEQUENCE</scope>
    <source>
        <strain evidence="12">Tuck. ex Michener</strain>
    </source>
</reference>
<evidence type="ECO:0000313" key="12">
    <source>
        <dbReference type="EMBL" id="KAF2231883.1"/>
    </source>
</evidence>
<keyword evidence="2 10" id="KW-0853">WD repeat</keyword>
<dbReference type="InterPro" id="IPR015943">
    <property type="entry name" value="WD40/YVTN_repeat-like_dom_sf"/>
</dbReference>
<dbReference type="PANTHER" id="PTHR23284:SF0">
    <property type="entry name" value="PROLACTIN REGULATORY ELEMENT-BINDING PROTEIN"/>
    <property type="match status" value="1"/>
</dbReference>
<dbReference type="EMBL" id="ML991821">
    <property type="protein sequence ID" value="KAF2231883.1"/>
    <property type="molecule type" value="Genomic_DNA"/>
</dbReference>
<sequence>MSSGGSFAKLSLSYPVYAADFDPYGRGYLIVGGGGGEGRSGVGNKITLLDVSSRAAIENVGELELSRDEDRVSTIANLATKNGIISFAGINSSEQDRKSGKNEHLRSFEISYPPRKRQRISDQSTNGQKREDEPRGELALLAKTALFKPTISASDDMYQRVMRLSPVIQRDTPNKRIAAIASDLAPTNEEIVLFDATTSSPTNSDVISRISLPKNDRVMDVDIGEPEAARYLVAYCTNYSVYVKDLSYDFASKNEATASETNRAYSLPMSARRPKLRALRFLTKDILILLVDLPSSGAELLILRLHGSTNGSVTLRKTLSTKAVGFDICALDADGTTGDRQFVVAVGGSDNSIQILTLDFDGSRESLSTFRKFTVLRDVHPIYITRVCFEPFHSPVRGPASSISGPSNDEATPNNPNPVPLNALPQYLRLASTSAANQVVVDTFPLTPVKPTSRNSRYVLSSQSFLSSLTPFLVIAFVLAVSSILMQSVLDAQGVLEPGSSLLHILPAGARQRFGDALGPAASVISQLNLAGLKARLLPDNPPEPSASDLSDSVAKPKLKHLVEQVSRSDDPTESQAVVVHEHAPEDLSLDVQPDAQAYLASERGAKAKRWEELEPHQQAAWREKLVKAGHWAVDEGDTVLKGILFSEWAGLVGEMAQEAMRN</sequence>
<evidence type="ECO:0000256" key="11">
    <source>
        <dbReference type="SAM" id="MobiDB-lite"/>
    </source>
</evidence>
<comment type="similarity">
    <text evidence="10">Belongs to the WD repeat SEC12 family.</text>
</comment>
<evidence type="ECO:0000256" key="7">
    <source>
        <dbReference type="ARBA" id="ARBA00022927"/>
    </source>
</evidence>
<gene>
    <name evidence="12" type="ORF">EV356DRAFT_470919</name>
</gene>
<dbReference type="GO" id="GO:0003400">
    <property type="term" value="P:regulation of COPII vesicle coating"/>
    <property type="evidence" value="ECO:0007669"/>
    <property type="project" value="UniProtKB-UniRule"/>
</dbReference>
<dbReference type="OrthoDB" id="16538at2759"/>
<keyword evidence="9" id="KW-0472">Membrane</keyword>
<feature type="compositionally biased region" description="Basic and acidic residues" evidence="11">
    <location>
        <begin position="94"/>
        <end position="107"/>
    </location>
</feature>
<dbReference type="GO" id="GO:0005789">
    <property type="term" value="C:endoplasmic reticulum membrane"/>
    <property type="evidence" value="ECO:0007669"/>
    <property type="project" value="UniProtKB-SubCell"/>
</dbReference>
<accession>A0A6A6H2V0</accession>
<evidence type="ECO:0000256" key="9">
    <source>
        <dbReference type="ARBA" id="ARBA00023136"/>
    </source>
</evidence>
<keyword evidence="8" id="KW-1133">Transmembrane helix</keyword>
<evidence type="ECO:0000313" key="13">
    <source>
        <dbReference type="Proteomes" id="UP000800092"/>
    </source>
</evidence>
<evidence type="ECO:0000256" key="5">
    <source>
        <dbReference type="ARBA" id="ARBA00022824"/>
    </source>
</evidence>
<comment type="function">
    <text evidence="10">Guanine nucleotide-exchange factor (GEF) required for the formation or budding of transport vesicles from the ER.</text>
</comment>
<evidence type="ECO:0000256" key="6">
    <source>
        <dbReference type="ARBA" id="ARBA00022892"/>
    </source>
</evidence>
<dbReference type="Proteomes" id="UP000800092">
    <property type="component" value="Unassembled WGS sequence"/>
</dbReference>
<dbReference type="PANTHER" id="PTHR23284">
    <property type="entry name" value="PROLACTIN REGULATORY ELEMENT BINDING PROTEIN"/>
    <property type="match status" value="1"/>
</dbReference>
<keyword evidence="13" id="KW-1185">Reference proteome</keyword>
<keyword evidence="1 10" id="KW-0813">Transport</keyword>
<dbReference type="GO" id="GO:0000139">
    <property type="term" value="C:Golgi membrane"/>
    <property type="evidence" value="ECO:0007669"/>
    <property type="project" value="UniProtKB-SubCell"/>
</dbReference>
<evidence type="ECO:0000256" key="8">
    <source>
        <dbReference type="ARBA" id="ARBA00022989"/>
    </source>
</evidence>
<name>A0A6A6H2V0_VIRVR</name>
<evidence type="ECO:0000256" key="1">
    <source>
        <dbReference type="ARBA" id="ARBA00022448"/>
    </source>
</evidence>
<protein>
    <recommendedName>
        <fullName evidence="10">Guanine nucleotide-exchange factor SEC12</fullName>
    </recommendedName>
</protein>
<dbReference type="GO" id="GO:0005085">
    <property type="term" value="F:guanyl-nucleotide exchange factor activity"/>
    <property type="evidence" value="ECO:0007669"/>
    <property type="project" value="InterPro"/>
</dbReference>
<feature type="region of interest" description="Disordered" evidence="11">
    <location>
        <begin position="93"/>
        <end position="135"/>
    </location>
</feature>
<dbReference type="AlphaFoldDB" id="A0A6A6H2V0"/>
<keyword evidence="6" id="KW-0931">ER-Golgi transport</keyword>
<keyword evidence="5 10" id="KW-0256">Endoplasmic reticulum</keyword>
<dbReference type="GO" id="GO:0015031">
    <property type="term" value="P:protein transport"/>
    <property type="evidence" value="ECO:0007669"/>
    <property type="project" value="UniProtKB-KW"/>
</dbReference>
<keyword evidence="7 10" id="KW-0653">Protein transport</keyword>
<evidence type="ECO:0000256" key="3">
    <source>
        <dbReference type="ARBA" id="ARBA00022692"/>
    </source>
</evidence>
<dbReference type="GO" id="GO:0006888">
    <property type="term" value="P:endoplasmic reticulum to Golgi vesicle-mediated transport"/>
    <property type="evidence" value="ECO:0007669"/>
    <property type="project" value="UniProtKB-UniRule"/>
</dbReference>
<keyword evidence="3" id="KW-0812">Transmembrane</keyword>
<evidence type="ECO:0000256" key="10">
    <source>
        <dbReference type="RuleBase" id="RU369019"/>
    </source>
</evidence>
<evidence type="ECO:0000256" key="2">
    <source>
        <dbReference type="ARBA" id="ARBA00022574"/>
    </source>
</evidence>
<keyword evidence="4 10" id="KW-0677">Repeat</keyword>
<proteinExistence type="inferred from homology"/>
<organism evidence="12 13">
    <name type="scientific">Viridothelium virens</name>
    <name type="common">Speckled blister lichen</name>
    <name type="synonym">Trypethelium virens</name>
    <dbReference type="NCBI Taxonomy" id="1048519"/>
    <lineage>
        <taxon>Eukaryota</taxon>
        <taxon>Fungi</taxon>
        <taxon>Dikarya</taxon>
        <taxon>Ascomycota</taxon>
        <taxon>Pezizomycotina</taxon>
        <taxon>Dothideomycetes</taxon>
        <taxon>Dothideomycetes incertae sedis</taxon>
        <taxon>Trypetheliales</taxon>
        <taxon>Trypetheliaceae</taxon>
        <taxon>Viridothelium</taxon>
    </lineage>
</organism>
<evidence type="ECO:0000256" key="4">
    <source>
        <dbReference type="ARBA" id="ARBA00022737"/>
    </source>
</evidence>
<comment type="subcellular location">
    <subcellularLocation>
        <location evidence="10">Endoplasmic reticulum membrane</location>
        <topology evidence="10">Single-pass type II membrane protein</topology>
    </subcellularLocation>
    <subcellularLocation>
        <location evidence="10">Golgi apparatus membrane</location>
        <topology evidence="10">Single-pass type II membrane protein</topology>
    </subcellularLocation>
</comment>
<dbReference type="InterPro" id="IPR045260">
    <property type="entry name" value="Sec12-like"/>
</dbReference>